<gene>
    <name evidence="1" type="ORF">CGW93_02040</name>
</gene>
<dbReference type="Proteomes" id="UP000216312">
    <property type="component" value="Unassembled WGS sequence"/>
</dbReference>
<dbReference type="EMBL" id="NMUJ01000017">
    <property type="protein sequence ID" value="OYV03195.1"/>
    <property type="molecule type" value="Genomic_DNA"/>
</dbReference>
<dbReference type="AlphaFoldDB" id="A0A257LU48"/>
<protein>
    <recommendedName>
        <fullName evidence="3">6-bladed beta-propeller</fullName>
    </recommendedName>
</protein>
<sequence>MMKRLIPVFILVVGLAGCKRGTRFPVTHRLSTEPVFEIVNVKPDEQLGIVMSAKQSKDSRYIAVLEFTKGRIVLYDGNGNFIREFGHPGVEAGELLLRGGMGSTEVEWGPGDRIYVLESGLRVQIFDTLGNSERIIPLPDKSAISMAVHPHTGDIYVTFSPLSTIRVAVISPMGDELVRITRDEPMQLDDVLRGKLWDMINAYEYVATDEDGNFYLLRIGDARIEQYDAGGNLLKSITLDIRRVKLTKPQIDSMLMGISEEQRTLLGTPQIPMGFGVFYNDGNLWVGLNEYYKGKACRTFGIIKVADLSPVTRILLDTTVATSYGSIASPRRGAGVYDVVGEHIVMVEPTQRIELEGKSPEELQQAMLGMTYKVVTLKYGW</sequence>
<dbReference type="PROSITE" id="PS51257">
    <property type="entry name" value="PROKAR_LIPOPROTEIN"/>
    <property type="match status" value="1"/>
</dbReference>
<name>A0A257LU48_UNCW3</name>
<evidence type="ECO:0008006" key="3">
    <source>
        <dbReference type="Google" id="ProtNLM"/>
    </source>
</evidence>
<evidence type="ECO:0000313" key="2">
    <source>
        <dbReference type="Proteomes" id="UP000216312"/>
    </source>
</evidence>
<accession>A0A257LU48</accession>
<reference evidence="2" key="1">
    <citation type="submission" date="2017-07" db="EMBL/GenBank/DDBJ databases">
        <title>Novel pathways for hydrocarbon cycling and metabolic interdependencies in hydrothermal sediment communities.</title>
        <authorList>
            <person name="Dombrowski N."/>
            <person name="Seitz K."/>
            <person name="Teske A."/>
            <person name="Baker B."/>
        </authorList>
    </citation>
    <scope>NUCLEOTIDE SEQUENCE [LARGE SCALE GENOMIC DNA]</scope>
</reference>
<evidence type="ECO:0000313" key="1">
    <source>
        <dbReference type="EMBL" id="OYV03195.1"/>
    </source>
</evidence>
<comment type="caution">
    <text evidence="1">The sequence shown here is derived from an EMBL/GenBank/DDBJ whole genome shotgun (WGS) entry which is preliminary data.</text>
</comment>
<organism evidence="1 2">
    <name type="scientific">candidate division WOR-3 bacterium 4484_18</name>
    <dbReference type="NCBI Taxonomy" id="2020626"/>
    <lineage>
        <taxon>Bacteria</taxon>
        <taxon>Bacteria division WOR-3</taxon>
    </lineage>
</organism>
<dbReference type="InterPro" id="IPR011042">
    <property type="entry name" value="6-blade_b-propeller_TolB-like"/>
</dbReference>
<dbReference type="SUPFAM" id="SSF63825">
    <property type="entry name" value="YWTD domain"/>
    <property type="match status" value="1"/>
</dbReference>
<dbReference type="Gene3D" id="2.120.10.30">
    <property type="entry name" value="TolB, C-terminal domain"/>
    <property type="match status" value="1"/>
</dbReference>
<proteinExistence type="predicted"/>